<proteinExistence type="predicted"/>
<name>A0A2I0ASX9_9ASPA</name>
<reference evidence="1 2" key="1">
    <citation type="journal article" date="2017" name="Nature">
        <title>The Apostasia genome and the evolution of orchids.</title>
        <authorList>
            <person name="Zhang G.Q."/>
            <person name="Liu K.W."/>
            <person name="Li Z."/>
            <person name="Lohaus R."/>
            <person name="Hsiao Y.Y."/>
            <person name="Niu S.C."/>
            <person name="Wang J.Y."/>
            <person name="Lin Y.C."/>
            <person name="Xu Q."/>
            <person name="Chen L.J."/>
            <person name="Yoshida K."/>
            <person name="Fujiwara S."/>
            <person name="Wang Z.W."/>
            <person name="Zhang Y.Q."/>
            <person name="Mitsuda N."/>
            <person name="Wang M."/>
            <person name="Liu G.H."/>
            <person name="Pecoraro L."/>
            <person name="Huang H.X."/>
            <person name="Xiao X.J."/>
            <person name="Lin M."/>
            <person name="Wu X.Y."/>
            <person name="Wu W.L."/>
            <person name="Chen Y.Y."/>
            <person name="Chang S.B."/>
            <person name="Sakamoto S."/>
            <person name="Ohme-Takagi M."/>
            <person name="Yagi M."/>
            <person name="Zeng S.J."/>
            <person name="Shen C.Y."/>
            <person name="Yeh C.M."/>
            <person name="Luo Y.B."/>
            <person name="Tsai W.C."/>
            <person name="Van de Peer Y."/>
            <person name="Liu Z.J."/>
        </authorList>
    </citation>
    <scope>NUCLEOTIDE SEQUENCE [LARGE SCALE GENOMIC DNA]</scope>
    <source>
        <strain evidence="2">cv. Shenzhen</strain>
        <tissue evidence="1">Stem</tissue>
    </source>
</reference>
<accession>A0A2I0ASX9</accession>
<dbReference type="Proteomes" id="UP000236161">
    <property type="component" value="Unassembled WGS sequence"/>
</dbReference>
<sequence length="169" mass="18738">MAGIFQNHTSLSALIKTVDVAPSEATSYHSLGDTVRCGYQILFLLPNTSVHESFCSFNCVMEMEFDESSLLSSDFAMEAAATLSDVLITESENLNFIQNNVPSQSKVDQCMLYSVKEWKIEVLKSTLDQKNELLGQQISANAKYSTELRTKDELIKRQSIEAVPSKGAL</sequence>
<evidence type="ECO:0000313" key="1">
    <source>
        <dbReference type="EMBL" id="PKA58654.1"/>
    </source>
</evidence>
<keyword evidence="2" id="KW-1185">Reference proteome</keyword>
<dbReference type="AlphaFoldDB" id="A0A2I0ASX9"/>
<organism evidence="1 2">
    <name type="scientific">Apostasia shenzhenica</name>
    <dbReference type="NCBI Taxonomy" id="1088818"/>
    <lineage>
        <taxon>Eukaryota</taxon>
        <taxon>Viridiplantae</taxon>
        <taxon>Streptophyta</taxon>
        <taxon>Embryophyta</taxon>
        <taxon>Tracheophyta</taxon>
        <taxon>Spermatophyta</taxon>
        <taxon>Magnoliopsida</taxon>
        <taxon>Liliopsida</taxon>
        <taxon>Asparagales</taxon>
        <taxon>Orchidaceae</taxon>
        <taxon>Apostasioideae</taxon>
        <taxon>Apostasia</taxon>
    </lineage>
</organism>
<evidence type="ECO:0000313" key="2">
    <source>
        <dbReference type="Proteomes" id="UP000236161"/>
    </source>
</evidence>
<dbReference type="EMBL" id="KZ451951">
    <property type="protein sequence ID" value="PKA58654.1"/>
    <property type="molecule type" value="Genomic_DNA"/>
</dbReference>
<protein>
    <submittedName>
        <fullName evidence="1">Uncharacterized protein</fullName>
    </submittedName>
</protein>
<gene>
    <name evidence="1" type="ORF">AXF42_Ash008941</name>
</gene>